<evidence type="ECO:0008006" key="4">
    <source>
        <dbReference type="Google" id="ProtNLM"/>
    </source>
</evidence>
<proteinExistence type="predicted"/>
<keyword evidence="3" id="KW-1185">Reference proteome</keyword>
<name>A0A0N1F6C6_9HYPH</name>
<accession>A0A0N1F6C6</accession>
<dbReference type="AlphaFoldDB" id="A0A0N1F6C6"/>
<dbReference type="Proteomes" id="UP000037822">
    <property type="component" value="Unassembled WGS sequence"/>
</dbReference>
<feature type="region of interest" description="Disordered" evidence="1">
    <location>
        <begin position="31"/>
        <end position="81"/>
    </location>
</feature>
<protein>
    <recommendedName>
        <fullName evidence="4">TNase-like domain-containing protein</fullName>
    </recommendedName>
</protein>
<sequence>MAIAAAAAGAVVIALEQFDPAALAPLGDSVVQSQPIDTPASSPSAQATDLAAAPQAAPEQAAKLQDSLAVAPEPEPSYDDVELEPPFMIVDGQRFTAGKWAISVQDVLGPHRDAICLDRKDELFACGLQARAALSNLLRAGKVNCHVRLPPMHGRFESSCTVGDADLAEALVGGGWVRPTRPDERLDAAMRKARDAQAGLWNGGWTIRRQP</sequence>
<dbReference type="RefSeq" id="WP_054208307.1">
    <property type="nucleotide sequence ID" value="NZ_LGSZ01000028.1"/>
</dbReference>
<gene>
    <name evidence="2" type="ORF">AE618_06850</name>
</gene>
<evidence type="ECO:0000256" key="1">
    <source>
        <dbReference type="SAM" id="MobiDB-lite"/>
    </source>
</evidence>
<dbReference type="InterPro" id="IPR035437">
    <property type="entry name" value="SNase_OB-fold_sf"/>
</dbReference>
<reference evidence="2 3" key="1">
    <citation type="submission" date="2015-07" db="EMBL/GenBank/DDBJ databases">
        <title>Whole genome sequencing of Bosea vaviloviae isolated from cave pool.</title>
        <authorList>
            <person name="Tan N.E.H."/>
            <person name="Lee Y.P."/>
            <person name="Gan H.M."/>
            <person name="Barton H."/>
            <person name="Savka M.A."/>
        </authorList>
    </citation>
    <scope>NUCLEOTIDE SEQUENCE [LARGE SCALE GENOMIC DNA]</scope>
    <source>
        <strain evidence="2 3">SD260</strain>
    </source>
</reference>
<feature type="compositionally biased region" description="Low complexity" evidence="1">
    <location>
        <begin position="43"/>
        <end position="62"/>
    </location>
</feature>
<dbReference type="SUPFAM" id="SSF50199">
    <property type="entry name" value="Staphylococcal nuclease"/>
    <property type="match status" value="1"/>
</dbReference>
<evidence type="ECO:0000313" key="2">
    <source>
        <dbReference type="EMBL" id="KPH81479.1"/>
    </source>
</evidence>
<feature type="compositionally biased region" description="Polar residues" evidence="1">
    <location>
        <begin position="31"/>
        <end position="42"/>
    </location>
</feature>
<dbReference type="Gene3D" id="2.40.50.90">
    <property type="match status" value="1"/>
</dbReference>
<organism evidence="2 3">
    <name type="scientific">Bosea vaviloviae</name>
    <dbReference type="NCBI Taxonomy" id="1526658"/>
    <lineage>
        <taxon>Bacteria</taxon>
        <taxon>Pseudomonadati</taxon>
        <taxon>Pseudomonadota</taxon>
        <taxon>Alphaproteobacteria</taxon>
        <taxon>Hyphomicrobiales</taxon>
        <taxon>Boseaceae</taxon>
        <taxon>Bosea</taxon>
    </lineage>
</organism>
<evidence type="ECO:0000313" key="3">
    <source>
        <dbReference type="Proteomes" id="UP000037822"/>
    </source>
</evidence>
<dbReference type="EMBL" id="LGSZ01000028">
    <property type="protein sequence ID" value="KPH81479.1"/>
    <property type="molecule type" value="Genomic_DNA"/>
</dbReference>
<comment type="caution">
    <text evidence="2">The sequence shown here is derived from an EMBL/GenBank/DDBJ whole genome shotgun (WGS) entry which is preliminary data.</text>
</comment>
<dbReference type="PATRIC" id="fig|1526658.3.peg.2037"/>
<dbReference type="OrthoDB" id="8163959at2"/>